<evidence type="ECO:0000256" key="9">
    <source>
        <dbReference type="ARBA" id="ARBA00023136"/>
    </source>
</evidence>
<comment type="subcellular location">
    <subcellularLocation>
        <location evidence="1">Endoplasmic reticulum membrane</location>
        <topology evidence="1">Multi-pass membrane protein</topology>
    </subcellularLocation>
</comment>
<evidence type="ECO:0000313" key="13">
    <source>
        <dbReference type="Proteomes" id="UP000243217"/>
    </source>
</evidence>
<dbReference type="InterPro" id="IPR037119">
    <property type="entry name" value="Haem_oxidase_HugZ-like_sf"/>
</dbReference>
<protein>
    <recommendedName>
        <fullName evidence="3">dolichyl-P-Man:Man5GlcNAc2-PP-dolichol alpha-1,3-mannosyltransferase</fullName>
        <ecNumber evidence="3">2.4.1.258</ecNumber>
    </recommendedName>
</protein>
<gene>
    <name evidence="12" type="ORF">THRCLA_02211</name>
</gene>
<keyword evidence="7" id="KW-0256">Endoplasmic reticulum</keyword>
<comment type="caution">
    <text evidence="12">The sequence shown here is derived from an EMBL/GenBank/DDBJ whole genome shotgun (WGS) entry which is preliminary data.</text>
</comment>
<comment type="pathway">
    <text evidence="2">Protein modification; protein glycosylation.</text>
</comment>
<evidence type="ECO:0000256" key="10">
    <source>
        <dbReference type="ARBA" id="ARBA00049506"/>
    </source>
</evidence>
<accession>A0A1W0A5W7</accession>
<dbReference type="STRING" id="74557.A0A1W0A5W7"/>
<dbReference type="Pfam" id="PF05208">
    <property type="entry name" value="ALG3"/>
    <property type="match status" value="1"/>
</dbReference>
<dbReference type="GO" id="GO:0052925">
    <property type="term" value="F:dol-P-Man:Man(5)GlcNAc(2)-PP-Dol alpha-1,3-mannosyltransferase activity"/>
    <property type="evidence" value="ECO:0007669"/>
    <property type="project" value="UniProtKB-EC"/>
</dbReference>
<dbReference type="OrthoDB" id="20028at2759"/>
<organism evidence="12 13">
    <name type="scientific">Thraustotheca clavata</name>
    <dbReference type="NCBI Taxonomy" id="74557"/>
    <lineage>
        <taxon>Eukaryota</taxon>
        <taxon>Sar</taxon>
        <taxon>Stramenopiles</taxon>
        <taxon>Oomycota</taxon>
        <taxon>Saprolegniomycetes</taxon>
        <taxon>Saprolegniales</taxon>
        <taxon>Achlyaceae</taxon>
        <taxon>Thraustotheca</taxon>
    </lineage>
</organism>
<name>A0A1W0A5W7_9STRA</name>
<keyword evidence="9 11" id="KW-0472">Membrane</keyword>
<dbReference type="EC" id="2.4.1.258" evidence="3"/>
<dbReference type="PANTHER" id="PTHR12646:SF0">
    <property type="entry name" value="DOL-P-MAN:MAN(5)GLCNAC(2)-PP-DOL ALPHA-1,3-MANNOSYLTRANSFERASE"/>
    <property type="match status" value="1"/>
</dbReference>
<evidence type="ECO:0000313" key="12">
    <source>
        <dbReference type="EMBL" id="OQS05684.1"/>
    </source>
</evidence>
<comment type="catalytic activity">
    <reaction evidence="10">
        <text>an alpha-D-Man-(1-&gt;2)-alpha-D-Man-(1-&gt;2)-alpha-D-Man-(1-&gt;3)-[alpha-D-Man-(1-&gt;6)]-beta-D-Man-(1-&gt;4)-beta-D-GlcNAc-(1-&gt;4)-alpha-D-GlcNAc-diphospho-di-trans,poly-cis-dolichol + a di-trans,poly-cis-dolichyl beta-D-mannosyl phosphate = an alpha-D-Man-(1-&gt;2)-alpha-D-Man-(1-&gt;2)-alpha-D-Man-(1-&gt;3)-[alpha-D-Man-(1-&gt;3)-alpha-D-Man-(1-&gt;6)]-beta-D-Man-(1-&gt;4)-beta-D-GlcNAc-(1-&gt;4)-alpha-D-GlcNAc-diphospho-di-trans,poly-cis-dolichol + a di-trans,poly-cis-dolichyl phosphate + H(+)</text>
        <dbReference type="Rhea" id="RHEA:29527"/>
        <dbReference type="Rhea" id="RHEA-COMP:19498"/>
        <dbReference type="Rhea" id="RHEA-COMP:19501"/>
        <dbReference type="Rhea" id="RHEA-COMP:19516"/>
        <dbReference type="Rhea" id="RHEA-COMP:19517"/>
        <dbReference type="ChEBI" id="CHEBI:15378"/>
        <dbReference type="ChEBI" id="CHEBI:57683"/>
        <dbReference type="ChEBI" id="CHEBI:58211"/>
        <dbReference type="ChEBI" id="CHEBI:132515"/>
        <dbReference type="ChEBI" id="CHEBI:132516"/>
        <dbReference type="EC" id="2.4.1.258"/>
    </reaction>
    <physiologicalReaction direction="left-to-right" evidence="10">
        <dbReference type="Rhea" id="RHEA:29528"/>
    </physiologicalReaction>
</comment>
<dbReference type="AlphaFoldDB" id="A0A1W0A5W7"/>
<dbReference type="GO" id="GO:0005789">
    <property type="term" value="C:endoplasmic reticulum membrane"/>
    <property type="evidence" value="ECO:0007669"/>
    <property type="project" value="UniProtKB-SubCell"/>
</dbReference>
<dbReference type="Proteomes" id="UP000243217">
    <property type="component" value="Unassembled WGS sequence"/>
</dbReference>
<sequence>YVTKAFEFSRVFTYRWTVNWRFISEEVSIDEFITFVSKWLSVGLLAGHIFFLIIFIYKYYLSVPGTWRVLLHKPFQLSERQPVRAERVATTMFAINFIGICFSRTLHYQFYAWYYPTLPYLIWKTNIPLIFKAKILIMVEFAFNQFPSTDVSSLVLQLSHFMLLASLYTASDDTKYQSYLDAESREALVHFMNEESFDASRQFAMYYGSVTEELAEGASVISIDEQEVVLRLPKMNFTLAIGFGSSAPVTSEGYARRVLAGMQREAQDGLDRGLNLADTISREMASMNQGELKARLRKRK</sequence>
<evidence type="ECO:0000256" key="8">
    <source>
        <dbReference type="ARBA" id="ARBA00022989"/>
    </source>
</evidence>
<evidence type="ECO:0000256" key="4">
    <source>
        <dbReference type="ARBA" id="ARBA00022676"/>
    </source>
</evidence>
<proteinExistence type="predicted"/>
<evidence type="ECO:0000256" key="11">
    <source>
        <dbReference type="SAM" id="Phobius"/>
    </source>
</evidence>
<dbReference type="PANTHER" id="PTHR12646">
    <property type="entry name" value="NOT56 - RELATED"/>
    <property type="match status" value="1"/>
</dbReference>
<keyword evidence="6 11" id="KW-0812">Transmembrane</keyword>
<dbReference type="InterPro" id="IPR007873">
    <property type="entry name" value="Glycosyltransferase_ALG3"/>
</dbReference>
<dbReference type="EMBL" id="JNBS01000429">
    <property type="protein sequence ID" value="OQS05684.1"/>
    <property type="molecule type" value="Genomic_DNA"/>
</dbReference>
<keyword evidence="5 12" id="KW-0808">Transferase</keyword>
<evidence type="ECO:0000256" key="2">
    <source>
        <dbReference type="ARBA" id="ARBA00004922"/>
    </source>
</evidence>
<keyword evidence="13" id="KW-1185">Reference proteome</keyword>
<evidence type="ECO:0000256" key="7">
    <source>
        <dbReference type="ARBA" id="ARBA00022824"/>
    </source>
</evidence>
<dbReference type="Gene3D" id="3.20.180.10">
    <property type="entry name" value="PNP-oxidase-like"/>
    <property type="match status" value="1"/>
</dbReference>
<evidence type="ECO:0000256" key="1">
    <source>
        <dbReference type="ARBA" id="ARBA00004477"/>
    </source>
</evidence>
<keyword evidence="8 11" id="KW-1133">Transmembrane helix</keyword>
<evidence type="ECO:0000256" key="6">
    <source>
        <dbReference type="ARBA" id="ARBA00022692"/>
    </source>
</evidence>
<reference evidence="12 13" key="1">
    <citation type="journal article" date="2014" name="Genome Biol. Evol.">
        <title>The secreted proteins of Achlya hypogyna and Thraustotheca clavata identify the ancestral oomycete secretome and reveal gene acquisitions by horizontal gene transfer.</title>
        <authorList>
            <person name="Misner I."/>
            <person name="Blouin N."/>
            <person name="Leonard G."/>
            <person name="Richards T.A."/>
            <person name="Lane C.E."/>
        </authorList>
    </citation>
    <scope>NUCLEOTIDE SEQUENCE [LARGE SCALE GENOMIC DNA]</scope>
    <source>
        <strain evidence="12 13">ATCC 34112</strain>
    </source>
</reference>
<evidence type="ECO:0000256" key="5">
    <source>
        <dbReference type="ARBA" id="ARBA00022679"/>
    </source>
</evidence>
<evidence type="ECO:0000256" key="3">
    <source>
        <dbReference type="ARBA" id="ARBA00011964"/>
    </source>
</evidence>
<feature type="transmembrane region" description="Helical" evidence="11">
    <location>
        <begin position="39"/>
        <end position="60"/>
    </location>
</feature>
<feature type="non-terminal residue" evidence="12">
    <location>
        <position position="300"/>
    </location>
</feature>
<keyword evidence="4 12" id="KW-0328">Glycosyltransferase</keyword>
<feature type="non-terminal residue" evidence="12">
    <location>
        <position position="1"/>
    </location>
</feature>